<dbReference type="PANTHER" id="PTHR45663">
    <property type="entry name" value="GEO12009P1"/>
    <property type="match status" value="1"/>
</dbReference>
<dbReference type="Gene3D" id="3.40.30.10">
    <property type="entry name" value="Glutaredoxin"/>
    <property type="match status" value="1"/>
</dbReference>
<feature type="active site" description="Nucleophile" evidence="8">
    <location>
        <position position="30"/>
    </location>
</feature>
<dbReference type="PROSITE" id="PS51352">
    <property type="entry name" value="THIOREDOXIN_2"/>
    <property type="match status" value="1"/>
</dbReference>
<reference evidence="11" key="1">
    <citation type="journal article" date="2020" name="mSystems">
        <title>Genome- and Community-Level Interaction Insights into Carbon Utilization and Element Cycling Functions of Hydrothermarchaeota in Hydrothermal Sediment.</title>
        <authorList>
            <person name="Zhou Z."/>
            <person name="Liu Y."/>
            <person name="Xu W."/>
            <person name="Pan J."/>
            <person name="Luo Z.H."/>
            <person name="Li M."/>
        </authorList>
    </citation>
    <scope>NUCLEOTIDE SEQUENCE [LARGE SCALE GENOMIC DNA]</scope>
    <source>
        <strain evidence="11">SpSt-876</strain>
    </source>
</reference>
<evidence type="ECO:0000256" key="2">
    <source>
        <dbReference type="ARBA" id="ARBA00022448"/>
    </source>
</evidence>
<dbReference type="FunFam" id="3.40.30.10:FF:000001">
    <property type="entry name" value="Thioredoxin"/>
    <property type="match status" value="1"/>
</dbReference>
<evidence type="ECO:0000256" key="3">
    <source>
        <dbReference type="ARBA" id="ARBA00022982"/>
    </source>
</evidence>
<dbReference type="GO" id="GO:0015035">
    <property type="term" value="F:protein-disulfide reductase activity"/>
    <property type="evidence" value="ECO:0007669"/>
    <property type="project" value="UniProtKB-UniRule"/>
</dbReference>
<dbReference type="NCBIfam" id="TIGR01068">
    <property type="entry name" value="thioredoxin"/>
    <property type="match status" value="1"/>
</dbReference>
<dbReference type="AlphaFoldDB" id="A0A7C6A8Y1"/>
<keyword evidence="5 9" id="KW-0676">Redox-active center</keyword>
<dbReference type="GO" id="GO:0045454">
    <property type="term" value="P:cell redox homeostasis"/>
    <property type="evidence" value="ECO:0007669"/>
    <property type="project" value="TreeGrafter"/>
</dbReference>
<feature type="site" description="Contributes to redox potential value" evidence="8">
    <location>
        <position position="32"/>
    </location>
</feature>
<feature type="site" description="Deprotonates C-terminal active site Cys" evidence="8">
    <location>
        <position position="24"/>
    </location>
</feature>
<keyword evidence="4 9" id="KW-1015">Disulfide bond</keyword>
<dbReference type="SUPFAM" id="SSF52833">
    <property type="entry name" value="Thioredoxin-like"/>
    <property type="match status" value="1"/>
</dbReference>
<evidence type="ECO:0000256" key="6">
    <source>
        <dbReference type="NCBIfam" id="TIGR01068"/>
    </source>
</evidence>
<feature type="disulfide bond" description="Redox-active" evidence="9">
    <location>
        <begin position="30"/>
        <end position="33"/>
    </location>
</feature>
<evidence type="ECO:0000256" key="7">
    <source>
        <dbReference type="PIRNR" id="PIRNR000077"/>
    </source>
</evidence>
<dbReference type="InterPro" id="IPR013766">
    <property type="entry name" value="Thioredoxin_domain"/>
</dbReference>
<comment type="caution">
    <text evidence="11">The sequence shown here is derived from an EMBL/GenBank/DDBJ whole genome shotgun (WGS) entry which is preliminary data.</text>
</comment>
<keyword evidence="3" id="KW-0249">Electron transport</keyword>
<keyword evidence="2" id="KW-0813">Transport</keyword>
<evidence type="ECO:0000256" key="5">
    <source>
        <dbReference type="ARBA" id="ARBA00023284"/>
    </source>
</evidence>
<gene>
    <name evidence="11" type="primary">trxA</name>
    <name evidence="11" type="ORF">ENW73_01165</name>
</gene>
<dbReference type="PANTHER" id="PTHR45663:SF11">
    <property type="entry name" value="GEO12009P1"/>
    <property type="match status" value="1"/>
</dbReference>
<dbReference type="EMBL" id="DTLI01000027">
    <property type="protein sequence ID" value="HHS51464.1"/>
    <property type="molecule type" value="Genomic_DNA"/>
</dbReference>
<evidence type="ECO:0000256" key="4">
    <source>
        <dbReference type="ARBA" id="ARBA00023157"/>
    </source>
</evidence>
<comment type="similarity">
    <text evidence="1 7">Belongs to the thioredoxin family.</text>
</comment>
<evidence type="ECO:0000313" key="11">
    <source>
        <dbReference type="EMBL" id="HHS51464.1"/>
    </source>
</evidence>
<evidence type="ECO:0000256" key="8">
    <source>
        <dbReference type="PIRSR" id="PIRSR000077-1"/>
    </source>
</evidence>
<feature type="site" description="Contributes to redox potential value" evidence="8">
    <location>
        <position position="31"/>
    </location>
</feature>
<dbReference type="PRINTS" id="PR00421">
    <property type="entry name" value="THIOREDOXIN"/>
</dbReference>
<dbReference type="GO" id="GO:0005829">
    <property type="term" value="C:cytosol"/>
    <property type="evidence" value="ECO:0007669"/>
    <property type="project" value="TreeGrafter"/>
</dbReference>
<sequence length="108" mass="12078">MSIELTQKNFKTEILDAPVLSIVDFWAPWCMPCRMIAPVLEEIAKDYADKIKVGKVNVDNETALAAEYSIMSIPALLFFKDGKVVDQIIGAVPKEHIEEKLKSLGVEK</sequence>
<dbReference type="CDD" id="cd02947">
    <property type="entry name" value="TRX_family"/>
    <property type="match status" value="1"/>
</dbReference>
<dbReference type="InterPro" id="IPR005746">
    <property type="entry name" value="Thioredoxin"/>
</dbReference>
<name>A0A7C6A8Y1_UNCW3</name>
<dbReference type="InterPro" id="IPR036249">
    <property type="entry name" value="Thioredoxin-like_sf"/>
</dbReference>
<proteinExistence type="inferred from homology"/>
<organism evidence="11">
    <name type="scientific">candidate division WOR-3 bacterium</name>
    <dbReference type="NCBI Taxonomy" id="2052148"/>
    <lineage>
        <taxon>Bacteria</taxon>
        <taxon>Bacteria division WOR-3</taxon>
    </lineage>
</organism>
<dbReference type="PIRSF" id="PIRSF000077">
    <property type="entry name" value="Thioredoxin"/>
    <property type="match status" value="1"/>
</dbReference>
<evidence type="ECO:0000256" key="1">
    <source>
        <dbReference type="ARBA" id="ARBA00008987"/>
    </source>
</evidence>
<evidence type="ECO:0000256" key="9">
    <source>
        <dbReference type="PIRSR" id="PIRSR000077-4"/>
    </source>
</evidence>
<evidence type="ECO:0000259" key="10">
    <source>
        <dbReference type="PROSITE" id="PS51352"/>
    </source>
</evidence>
<feature type="domain" description="Thioredoxin" evidence="10">
    <location>
        <begin position="1"/>
        <end position="106"/>
    </location>
</feature>
<dbReference type="Pfam" id="PF00085">
    <property type="entry name" value="Thioredoxin"/>
    <property type="match status" value="1"/>
</dbReference>
<protein>
    <recommendedName>
        <fullName evidence="6 7">Thioredoxin</fullName>
    </recommendedName>
</protein>
<accession>A0A7C6A8Y1</accession>
<feature type="active site" description="Nucleophile" evidence="8">
    <location>
        <position position="33"/>
    </location>
</feature>